<comment type="caution">
    <text evidence="2">The sequence shown here is derived from an EMBL/GenBank/DDBJ whole genome shotgun (WGS) entry which is preliminary data.</text>
</comment>
<dbReference type="PROSITE" id="PS51186">
    <property type="entry name" value="GNAT"/>
    <property type="match status" value="1"/>
</dbReference>
<dbReference type="EMBL" id="PGUY01000021">
    <property type="protein sequence ID" value="PLT30491.1"/>
    <property type="molecule type" value="Genomic_DNA"/>
</dbReference>
<gene>
    <name evidence="2" type="ORF">CUU66_07460</name>
</gene>
<proteinExistence type="predicted"/>
<sequence>MSTLSTRTKITLGFYHQKYKEQVVEDYYLTKEQASFTSLPREAIKTCEKQSDRFPVIIFEDDRPAGFFILQGWNGVKDYYNNKRAMMVRAFSIHAAFQGQGIAHECLQLLPSFIKKHFPDKNEIVLGVNYMNTIAQHVYKKCGFTDRGIRTMGKRGKLHIMHLPI</sequence>
<keyword evidence="3" id="KW-1185">Reference proteome</keyword>
<dbReference type="InterPro" id="IPR016181">
    <property type="entry name" value="Acyl_CoA_acyltransferase"/>
</dbReference>
<dbReference type="AlphaFoldDB" id="A0A2N5M806"/>
<dbReference type="RefSeq" id="WP_101641053.1">
    <property type="nucleotide sequence ID" value="NZ_PGUY01000021.1"/>
</dbReference>
<protein>
    <submittedName>
        <fullName evidence="2">GNAT family N-acetyltransferase</fullName>
    </submittedName>
</protein>
<dbReference type="SUPFAM" id="SSF55729">
    <property type="entry name" value="Acyl-CoA N-acyltransferases (Nat)"/>
    <property type="match status" value="1"/>
</dbReference>
<dbReference type="GO" id="GO:0016747">
    <property type="term" value="F:acyltransferase activity, transferring groups other than amino-acyl groups"/>
    <property type="evidence" value="ECO:0007669"/>
    <property type="project" value="InterPro"/>
</dbReference>
<dbReference type="Pfam" id="PF00583">
    <property type="entry name" value="Acetyltransf_1"/>
    <property type="match status" value="1"/>
</dbReference>
<reference evidence="2 3" key="1">
    <citation type="submission" date="2017-11" db="EMBL/GenBank/DDBJ databases">
        <title>Comparitive Functional Genomics of Dry Heat Resistant strains isolated from the Viking Spacecraft.</title>
        <authorList>
            <person name="Seuylemezian A."/>
            <person name="Cooper K."/>
            <person name="Vaishampayan P."/>
        </authorList>
    </citation>
    <scope>NUCLEOTIDE SEQUENCE [LARGE SCALE GENOMIC DNA]</scope>
    <source>
        <strain evidence="2 3">V1-29</strain>
    </source>
</reference>
<dbReference type="InterPro" id="IPR000182">
    <property type="entry name" value="GNAT_dom"/>
</dbReference>
<dbReference type="Proteomes" id="UP000234748">
    <property type="component" value="Unassembled WGS sequence"/>
</dbReference>
<evidence type="ECO:0000313" key="2">
    <source>
        <dbReference type="EMBL" id="PLT30491.1"/>
    </source>
</evidence>
<accession>A0A2N5M806</accession>
<feature type="domain" description="N-acetyltransferase" evidence="1">
    <location>
        <begin position="14"/>
        <end position="165"/>
    </location>
</feature>
<keyword evidence="2" id="KW-0808">Transferase</keyword>
<evidence type="ECO:0000259" key="1">
    <source>
        <dbReference type="PROSITE" id="PS51186"/>
    </source>
</evidence>
<dbReference type="OrthoDB" id="66776at2"/>
<organism evidence="2 3">
    <name type="scientific">Peribacillus deserti</name>
    <dbReference type="NCBI Taxonomy" id="673318"/>
    <lineage>
        <taxon>Bacteria</taxon>
        <taxon>Bacillati</taxon>
        <taxon>Bacillota</taxon>
        <taxon>Bacilli</taxon>
        <taxon>Bacillales</taxon>
        <taxon>Bacillaceae</taxon>
        <taxon>Peribacillus</taxon>
    </lineage>
</organism>
<dbReference type="Gene3D" id="3.40.630.30">
    <property type="match status" value="1"/>
</dbReference>
<name>A0A2N5M806_9BACI</name>
<dbReference type="CDD" id="cd04301">
    <property type="entry name" value="NAT_SF"/>
    <property type="match status" value="1"/>
</dbReference>
<evidence type="ECO:0000313" key="3">
    <source>
        <dbReference type="Proteomes" id="UP000234748"/>
    </source>
</evidence>